<keyword evidence="7" id="KW-1133">Transmembrane helix</keyword>
<feature type="compositionally biased region" description="Basic and acidic residues" evidence="11">
    <location>
        <begin position="367"/>
        <end position="384"/>
    </location>
</feature>
<feature type="region of interest" description="Disordered" evidence="11">
    <location>
        <begin position="349"/>
        <end position="402"/>
    </location>
</feature>
<dbReference type="PROSITE" id="PS00236">
    <property type="entry name" value="NEUROTR_ION_CHANNEL"/>
    <property type="match status" value="1"/>
</dbReference>
<evidence type="ECO:0000256" key="2">
    <source>
        <dbReference type="ARBA" id="ARBA00004236"/>
    </source>
</evidence>
<proteinExistence type="predicted"/>
<name>A0A1I8BG80_MELHA</name>
<dbReference type="CDD" id="cd19049">
    <property type="entry name" value="LGIC_TM_anion"/>
    <property type="match status" value="1"/>
</dbReference>
<dbReference type="PRINTS" id="PR00253">
    <property type="entry name" value="GABAARECEPTR"/>
</dbReference>
<evidence type="ECO:0000256" key="5">
    <source>
        <dbReference type="ARBA" id="ARBA00022692"/>
    </source>
</evidence>
<dbReference type="InterPro" id="IPR036734">
    <property type="entry name" value="Neur_chan_lig-bd_sf"/>
</dbReference>
<evidence type="ECO:0000256" key="9">
    <source>
        <dbReference type="ARBA" id="ARBA00023136"/>
    </source>
</evidence>
<dbReference type="GO" id="GO:0004888">
    <property type="term" value="F:transmembrane signaling receptor activity"/>
    <property type="evidence" value="ECO:0007669"/>
    <property type="project" value="InterPro"/>
</dbReference>
<feature type="compositionally biased region" description="Polar residues" evidence="11">
    <location>
        <begin position="388"/>
        <end position="402"/>
    </location>
</feature>
<evidence type="ECO:0000256" key="1">
    <source>
        <dbReference type="ARBA" id="ARBA00004141"/>
    </source>
</evidence>
<evidence type="ECO:0000256" key="11">
    <source>
        <dbReference type="SAM" id="MobiDB-lite"/>
    </source>
</evidence>
<reference evidence="14" key="1">
    <citation type="submission" date="2016-11" db="UniProtKB">
        <authorList>
            <consortium name="WormBaseParasite"/>
        </authorList>
    </citation>
    <scope>IDENTIFICATION</scope>
</reference>
<dbReference type="InterPro" id="IPR006028">
    <property type="entry name" value="GABAA/Glycine_rcpt"/>
</dbReference>
<dbReference type="AlphaFoldDB" id="A0A1I8BG80"/>
<evidence type="ECO:0000256" key="8">
    <source>
        <dbReference type="ARBA" id="ARBA00023065"/>
    </source>
</evidence>
<keyword evidence="8" id="KW-0406">Ion transport</keyword>
<evidence type="ECO:0000256" key="3">
    <source>
        <dbReference type="ARBA" id="ARBA00022448"/>
    </source>
</evidence>
<evidence type="ECO:0000256" key="4">
    <source>
        <dbReference type="ARBA" id="ARBA00022475"/>
    </source>
</evidence>
<keyword evidence="3" id="KW-0813">Transport</keyword>
<dbReference type="Gene3D" id="2.70.170.10">
    <property type="entry name" value="Neurotransmitter-gated ion-channel ligand-binding domain"/>
    <property type="match status" value="2"/>
</dbReference>
<dbReference type="GO" id="GO:0005886">
    <property type="term" value="C:plasma membrane"/>
    <property type="evidence" value="ECO:0007669"/>
    <property type="project" value="UniProtKB-SubCell"/>
</dbReference>
<dbReference type="SUPFAM" id="SSF63712">
    <property type="entry name" value="Nicotinic receptor ligand binding domain-like"/>
    <property type="match status" value="1"/>
</dbReference>
<dbReference type="InterPro" id="IPR018000">
    <property type="entry name" value="Neurotransmitter_ion_chnl_CS"/>
</dbReference>
<dbReference type="GO" id="GO:0005230">
    <property type="term" value="F:extracellular ligand-gated monoatomic ion channel activity"/>
    <property type="evidence" value="ECO:0007669"/>
    <property type="project" value="InterPro"/>
</dbReference>
<sequence length="422" mass="48600">MQLIFIPKILLNFKLFPYFIILIISNTVNGGPNDERPTTLVPITKDFIARLEDESLYNKYATPTQHKGLATNVSMSMFIEGISSFSAQTMDYQLDVYMYQKLWRPDIYFANARQASFQSITEDNFYIWIFPNGRVWYDLRISIVAICMMNLWKYPLDSQTCELRILSYAYPESHLRLRWFNFWLDIDTAPARVTLSITTLLTIETQANAVKLALPEVSYMKAIDSWMGLCLAFVFAVMVEYTIAHFAKNQELPQLFQTSSNQQPPLVVDSETLQSIFNAANALTVPPENGVHNEEDIANNNDIGQFNPLLINTNTSLNNGQMENNKGFLTSEQMHRHWRKKVCGVLSNGSISHKNEVSRNSSKKRKNQENQQHRFESDITGREDVDSEVSSKTTIERQNSGKNHLSVNMFNFEDPRLKRISR</sequence>
<keyword evidence="6" id="KW-0732">Signal</keyword>
<dbReference type="CDD" id="cd18987">
    <property type="entry name" value="LGIC_ECD_anion"/>
    <property type="match status" value="1"/>
</dbReference>
<dbReference type="Proteomes" id="UP000095281">
    <property type="component" value="Unplaced"/>
</dbReference>
<accession>A0A1I8BG80</accession>
<dbReference type="InterPro" id="IPR006201">
    <property type="entry name" value="Neur_channel"/>
</dbReference>
<feature type="domain" description="Neurotransmitter-gated ion-channel ligand-binding" evidence="12">
    <location>
        <begin position="100"/>
        <end position="180"/>
    </location>
</feature>
<keyword evidence="9" id="KW-0472">Membrane</keyword>
<protein>
    <submittedName>
        <fullName evidence="14">Neur_chan_LBD domain-containing protein</fullName>
    </submittedName>
</protein>
<keyword evidence="13" id="KW-1185">Reference proteome</keyword>
<keyword evidence="10" id="KW-0407">Ion channel</keyword>
<evidence type="ECO:0000256" key="7">
    <source>
        <dbReference type="ARBA" id="ARBA00022989"/>
    </source>
</evidence>
<evidence type="ECO:0000313" key="14">
    <source>
        <dbReference type="WBParaSite" id="MhA1_Contig2171.frz3.gene1"/>
    </source>
</evidence>
<dbReference type="WBParaSite" id="MhA1_Contig2171.frz3.gene1">
    <property type="protein sequence ID" value="MhA1_Contig2171.frz3.gene1"/>
    <property type="gene ID" value="MhA1_Contig2171.frz3.gene1"/>
</dbReference>
<dbReference type="InterPro" id="IPR006202">
    <property type="entry name" value="Neur_chan_lig-bd"/>
</dbReference>
<comment type="subcellular location">
    <subcellularLocation>
        <location evidence="2">Cell membrane</location>
    </subcellularLocation>
    <subcellularLocation>
        <location evidence="1">Membrane</location>
        <topology evidence="1">Multi-pass membrane protein</topology>
    </subcellularLocation>
</comment>
<evidence type="ECO:0000313" key="13">
    <source>
        <dbReference type="Proteomes" id="UP000095281"/>
    </source>
</evidence>
<dbReference type="SUPFAM" id="SSF90112">
    <property type="entry name" value="Neurotransmitter-gated ion-channel transmembrane pore"/>
    <property type="match status" value="1"/>
</dbReference>
<evidence type="ECO:0000256" key="6">
    <source>
        <dbReference type="ARBA" id="ARBA00022729"/>
    </source>
</evidence>
<evidence type="ECO:0000259" key="12">
    <source>
        <dbReference type="Pfam" id="PF02931"/>
    </source>
</evidence>
<dbReference type="PANTHER" id="PTHR18945">
    <property type="entry name" value="NEUROTRANSMITTER GATED ION CHANNEL"/>
    <property type="match status" value="1"/>
</dbReference>
<evidence type="ECO:0000256" key="10">
    <source>
        <dbReference type="ARBA" id="ARBA00023303"/>
    </source>
</evidence>
<dbReference type="InterPro" id="IPR036719">
    <property type="entry name" value="Neuro-gated_channel_TM_sf"/>
</dbReference>
<keyword evidence="5" id="KW-0812">Transmembrane</keyword>
<organism evidence="13 14">
    <name type="scientific">Meloidogyne hapla</name>
    <name type="common">Root-knot nematode worm</name>
    <dbReference type="NCBI Taxonomy" id="6305"/>
    <lineage>
        <taxon>Eukaryota</taxon>
        <taxon>Metazoa</taxon>
        <taxon>Ecdysozoa</taxon>
        <taxon>Nematoda</taxon>
        <taxon>Chromadorea</taxon>
        <taxon>Rhabditida</taxon>
        <taxon>Tylenchina</taxon>
        <taxon>Tylenchomorpha</taxon>
        <taxon>Tylenchoidea</taxon>
        <taxon>Meloidogynidae</taxon>
        <taxon>Meloidogyninae</taxon>
        <taxon>Meloidogyne</taxon>
    </lineage>
</organism>
<dbReference type="Pfam" id="PF02931">
    <property type="entry name" value="Neur_chan_LBD"/>
    <property type="match status" value="1"/>
</dbReference>
<keyword evidence="4" id="KW-1003">Cell membrane</keyword>